<dbReference type="Gene3D" id="3.30.1780.10">
    <property type="entry name" value="ornithine cyclodeaminase, domain 1"/>
    <property type="match status" value="1"/>
</dbReference>
<keyword evidence="3" id="KW-1185">Reference proteome</keyword>
<dbReference type="AlphaFoldDB" id="A0A2W7CEK3"/>
<evidence type="ECO:0000313" key="3">
    <source>
        <dbReference type="Proteomes" id="UP000248616"/>
    </source>
</evidence>
<organism evidence="2 3">
    <name type="scientific">Mesorhizobium kowhaii</name>
    <dbReference type="NCBI Taxonomy" id="1300272"/>
    <lineage>
        <taxon>Bacteria</taxon>
        <taxon>Pseudomonadati</taxon>
        <taxon>Pseudomonadota</taxon>
        <taxon>Alphaproteobacteria</taxon>
        <taxon>Hyphomicrobiales</taxon>
        <taxon>Phyllobacteriaceae</taxon>
        <taxon>Mesorhizobium</taxon>
    </lineage>
</organism>
<dbReference type="GO" id="GO:0005737">
    <property type="term" value="C:cytoplasm"/>
    <property type="evidence" value="ECO:0007669"/>
    <property type="project" value="TreeGrafter"/>
</dbReference>
<dbReference type="PANTHER" id="PTHR13812:SF19">
    <property type="entry name" value="KETIMINE REDUCTASE MU-CRYSTALLIN"/>
    <property type="match status" value="1"/>
</dbReference>
<dbReference type="Pfam" id="PF02423">
    <property type="entry name" value="OCD_Mu_crystall"/>
    <property type="match status" value="1"/>
</dbReference>
<dbReference type="InterPro" id="IPR023401">
    <property type="entry name" value="ODC_N"/>
</dbReference>
<dbReference type="SUPFAM" id="SSF51735">
    <property type="entry name" value="NAD(P)-binding Rossmann-fold domains"/>
    <property type="match status" value="1"/>
</dbReference>
<dbReference type="Gene3D" id="3.40.50.720">
    <property type="entry name" value="NAD(P)-binding Rossmann-like Domain"/>
    <property type="match status" value="1"/>
</dbReference>
<gene>
    <name evidence="2" type="ORF">B5V02_27800</name>
</gene>
<dbReference type="InterPro" id="IPR003462">
    <property type="entry name" value="ODC_Mu_crystall"/>
</dbReference>
<protein>
    <submittedName>
        <fullName evidence="2">Ornithine cyclodeaminase</fullName>
    </submittedName>
</protein>
<comment type="similarity">
    <text evidence="1">Belongs to the ornithine cyclodeaminase/mu-crystallin family.</text>
</comment>
<dbReference type="PANTHER" id="PTHR13812">
    <property type="entry name" value="KETIMINE REDUCTASE MU-CRYSTALLIN"/>
    <property type="match status" value="1"/>
</dbReference>
<dbReference type="RefSeq" id="WP_111547296.1">
    <property type="nucleotide sequence ID" value="NZ_MZXV01000062.1"/>
</dbReference>
<accession>A0A2W7CEK3</accession>
<proteinExistence type="inferred from homology"/>
<dbReference type="OrthoDB" id="9785971at2"/>
<reference evidence="3" key="1">
    <citation type="submission" date="2017-03" db="EMBL/GenBank/DDBJ databases">
        <authorList>
            <person name="Safronova V.I."/>
            <person name="Sazanova A.L."/>
            <person name="Chirak E.R."/>
        </authorList>
    </citation>
    <scope>NUCLEOTIDE SEQUENCE [LARGE SCALE GENOMIC DNA]</scope>
    <source>
        <strain evidence="3">Ach-343</strain>
    </source>
</reference>
<dbReference type="InterPro" id="IPR036291">
    <property type="entry name" value="NAD(P)-bd_dom_sf"/>
</dbReference>
<dbReference type="PIRSF" id="PIRSF001439">
    <property type="entry name" value="CryM"/>
    <property type="match status" value="1"/>
</dbReference>
<comment type="caution">
    <text evidence="2">The sequence shown here is derived from an EMBL/GenBank/DDBJ whole genome shotgun (WGS) entry which is preliminary data.</text>
</comment>
<dbReference type="Proteomes" id="UP000248616">
    <property type="component" value="Unassembled WGS sequence"/>
</dbReference>
<dbReference type="EMBL" id="MZXV01000062">
    <property type="protein sequence ID" value="PZV34913.1"/>
    <property type="molecule type" value="Genomic_DNA"/>
</dbReference>
<evidence type="ECO:0000256" key="1">
    <source>
        <dbReference type="ARBA" id="ARBA00008903"/>
    </source>
</evidence>
<evidence type="ECO:0000313" key="2">
    <source>
        <dbReference type="EMBL" id="PZV34913.1"/>
    </source>
</evidence>
<name>A0A2W7CEK3_9HYPH</name>
<sequence length="333" mass="35444">MESIVDSNLPASAQPGSATSVPYLSRFILERLGITTHEAVDSIEHLIRGQRAGKVWCAPKVVVLPGDERYIMATLAVADEPRMVATKSLVLNPRNRKRGIAVINSLVTLHDSETGLPLAVVEGNWVTARRTAGLSAVAAKRLARSDSVSIGFIGCGVEARSHLDAFCDLFPVRQIYAFGRGSENRDALCRAAEARGLVAIASKTPREAIGDADLIVTSVTLLPNLDPFLDARWLKPGAFVTSIDLALPWLPEGMGAFQRIVIDDLEQEAKMIRPMVAPALVAGDLSGLVCGEIAGREGAQELTAFVFRGLAVGDLALAALAYHRAKTTGTISG</sequence>